<keyword evidence="6 13" id="KW-0808">Transferase</keyword>
<dbReference type="InterPro" id="IPR038385">
    <property type="entry name" value="Sua5/YwlC_C"/>
</dbReference>
<keyword evidence="8 13" id="KW-0548">Nucleotidyltransferase</keyword>
<evidence type="ECO:0000256" key="11">
    <source>
        <dbReference type="ARBA" id="ARBA00029774"/>
    </source>
</evidence>
<dbReference type="InterPro" id="IPR006070">
    <property type="entry name" value="Sua5-like_dom"/>
</dbReference>
<dbReference type="InterPro" id="IPR005145">
    <property type="entry name" value="Sua5_C"/>
</dbReference>
<dbReference type="STRING" id="679936.Sulac_2840"/>
<dbReference type="InterPro" id="IPR050156">
    <property type="entry name" value="TC-AMP_synthase_SUA5"/>
</dbReference>
<feature type="binding site" evidence="14">
    <location>
        <position position="53"/>
    </location>
    <ligand>
        <name>ATP</name>
        <dbReference type="ChEBI" id="CHEBI:30616"/>
    </ligand>
</feature>
<comment type="catalytic activity">
    <reaction evidence="12 13">
        <text>L-threonine + hydrogencarbonate + ATP = L-threonylcarbamoyladenylate + diphosphate + H2O</text>
        <dbReference type="Rhea" id="RHEA:36407"/>
        <dbReference type="ChEBI" id="CHEBI:15377"/>
        <dbReference type="ChEBI" id="CHEBI:17544"/>
        <dbReference type="ChEBI" id="CHEBI:30616"/>
        <dbReference type="ChEBI" id="CHEBI:33019"/>
        <dbReference type="ChEBI" id="CHEBI:57926"/>
        <dbReference type="ChEBI" id="CHEBI:73682"/>
        <dbReference type="EC" id="2.7.7.87"/>
    </reaction>
</comment>
<dbReference type="GO" id="GO:0006450">
    <property type="term" value="P:regulation of translational fidelity"/>
    <property type="evidence" value="ECO:0007669"/>
    <property type="project" value="TreeGrafter"/>
</dbReference>
<dbReference type="InterPro" id="IPR010923">
    <property type="entry name" value="T(6)A37_SUA5"/>
</dbReference>
<feature type="binding site" evidence="14">
    <location>
        <position position="226"/>
    </location>
    <ligand>
        <name>ATP</name>
        <dbReference type="ChEBI" id="CHEBI:30616"/>
    </ligand>
</feature>
<protein>
    <recommendedName>
        <fullName evidence="4 13">Threonylcarbamoyl-AMP synthase</fullName>
        <shortName evidence="13">TC-AMP synthase</shortName>
        <ecNumber evidence="3 13">2.7.7.87</ecNumber>
    </recommendedName>
    <alternativeName>
        <fullName evidence="11 13">L-threonylcarbamoyladenylate synthase</fullName>
    </alternativeName>
</protein>
<feature type="binding site" evidence="14">
    <location>
        <position position="177"/>
    </location>
    <ligand>
        <name>L-threonine</name>
        <dbReference type="ChEBI" id="CHEBI:57926"/>
    </ligand>
</feature>
<dbReference type="GO" id="GO:0005524">
    <property type="term" value="F:ATP binding"/>
    <property type="evidence" value="ECO:0007669"/>
    <property type="project" value="UniProtKB-UniRule"/>
</dbReference>
<feature type="binding site" evidence="14">
    <location>
        <position position="62"/>
    </location>
    <ligand>
        <name>L-threonine</name>
        <dbReference type="ChEBI" id="CHEBI:57926"/>
    </ligand>
</feature>
<gene>
    <name evidence="16" type="ordered locus">Sulac_2840</name>
</gene>
<sequence>MNTRIIGPEDLNMAVAALARGELVAFPTETVYGLGADGLNAEACRLIFAAKGRPADNPLILHVADPVDLAFLVAEKIPPVAEKLIEHFWPGPLTVVVPAHPRIPEVVRAGLSTVAVRAPAHPVAQALIRGLGRPIAAPSANRSGRPSPTTADAVRVDMDGRIGWIIDGGPTRVGVESTVVDCTTNPPTLLRPGGVPAEALEAVIGTLSRGTQAGPARSPGMKYRHYAPDTPAIWVKSADPDQTMRLFEDFLPSWGSVAVVALEPILRHLPADPRIIARESLGTDDQSAASRLFSALRAADRRQPDRIVVVWDMMAGLGLAVTNRVEKACTDKVEP</sequence>
<dbReference type="HOGENOM" id="CLU_031397_0_0_9"/>
<evidence type="ECO:0000256" key="7">
    <source>
        <dbReference type="ARBA" id="ARBA00022694"/>
    </source>
</evidence>
<evidence type="ECO:0000256" key="1">
    <source>
        <dbReference type="ARBA" id="ARBA00004496"/>
    </source>
</evidence>
<accession>G8TZ31</accession>
<reference evidence="16 17" key="2">
    <citation type="journal article" date="2012" name="Stand. Genomic Sci.">
        <title>Complete genome sequence of the moderately thermophilic mineral-sulfide-oxidizing firmicute Sulfobacillus acidophilus type strain (NAL(T)).</title>
        <authorList>
            <person name="Anderson I."/>
            <person name="Chertkov O."/>
            <person name="Chen A."/>
            <person name="Saunders E."/>
            <person name="Lapidus A."/>
            <person name="Nolan M."/>
            <person name="Lucas S."/>
            <person name="Hammon N."/>
            <person name="Deshpande S."/>
            <person name="Cheng J.F."/>
            <person name="Han C."/>
            <person name="Tapia R."/>
            <person name="Goodwin L.A."/>
            <person name="Pitluck S."/>
            <person name="Liolios K."/>
            <person name="Pagani I."/>
            <person name="Ivanova N."/>
            <person name="Mikhailova N."/>
            <person name="Pati A."/>
            <person name="Palaniappan K."/>
            <person name="Land M."/>
            <person name="Pan C."/>
            <person name="Rohde M."/>
            <person name="Pukall R."/>
            <person name="Goker M."/>
            <person name="Detter J.C."/>
            <person name="Woyke T."/>
            <person name="Bristow J."/>
            <person name="Eisen J.A."/>
            <person name="Markowitz V."/>
            <person name="Hugenholtz P."/>
            <person name="Kyrpides N.C."/>
            <person name="Klenk H.P."/>
            <person name="Mavromatis K."/>
        </authorList>
    </citation>
    <scope>NUCLEOTIDE SEQUENCE [LARGE SCALE GENOMIC DNA]</scope>
    <source>
        <strain evidence="17">ATCC 700253 / DSM 10332 / NAL</strain>
    </source>
</reference>
<dbReference type="GO" id="GO:0000049">
    <property type="term" value="F:tRNA binding"/>
    <property type="evidence" value="ECO:0007669"/>
    <property type="project" value="TreeGrafter"/>
</dbReference>
<feature type="binding site" evidence="14">
    <location>
        <position position="147"/>
    </location>
    <ligand>
        <name>ATP</name>
        <dbReference type="ChEBI" id="CHEBI:30616"/>
    </ligand>
</feature>
<evidence type="ECO:0000256" key="13">
    <source>
        <dbReference type="PIRNR" id="PIRNR004930"/>
    </source>
</evidence>
<dbReference type="PIRSF" id="PIRSF004930">
    <property type="entry name" value="Tln_factor_SUA5"/>
    <property type="match status" value="1"/>
</dbReference>
<evidence type="ECO:0000256" key="10">
    <source>
        <dbReference type="ARBA" id="ARBA00022840"/>
    </source>
</evidence>
<dbReference type="NCBIfam" id="TIGR00057">
    <property type="entry name" value="L-threonylcarbamoyladenylate synthase"/>
    <property type="match status" value="1"/>
</dbReference>
<feature type="binding site" evidence="14">
    <location>
        <position position="30"/>
    </location>
    <ligand>
        <name>L-threonine</name>
        <dbReference type="ChEBI" id="CHEBI:57926"/>
    </ligand>
</feature>
<dbReference type="FunFam" id="3.90.870.10:FF:000009">
    <property type="entry name" value="Threonylcarbamoyl-AMP synthase, putative"/>
    <property type="match status" value="1"/>
</dbReference>
<organism evidence="16 17">
    <name type="scientific">Sulfobacillus acidophilus (strain ATCC 700253 / DSM 10332 / NAL)</name>
    <dbReference type="NCBI Taxonomy" id="679936"/>
    <lineage>
        <taxon>Bacteria</taxon>
        <taxon>Bacillati</taxon>
        <taxon>Bacillota</taxon>
        <taxon>Clostridia</taxon>
        <taxon>Eubacteriales</taxon>
        <taxon>Clostridiales Family XVII. Incertae Sedis</taxon>
        <taxon>Sulfobacillus</taxon>
    </lineage>
</organism>
<feature type="binding site" evidence="14">
    <location>
        <position position="137"/>
    </location>
    <ligand>
        <name>L-threonine</name>
        <dbReference type="ChEBI" id="CHEBI:57926"/>
    </ligand>
</feature>
<dbReference type="InterPro" id="IPR017945">
    <property type="entry name" value="DHBP_synth_RibB-like_a/b_dom"/>
</dbReference>
<dbReference type="EC" id="2.7.7.87" evidence="3 13"/>
<dbReference type="EMBL" id="CP003179">
    <property type="protein sequence ID" value="AEW06301.1"/>
    <property type="molecule type" value="Genomic_DNA"/>
</dbReference>
<dbReference type="PANTHER" id="PTHR17490:SF16">
    <property type="entry name" value="THREONYLCARBAMOYL-AMP SYNTHASE"/>
    <property type="match status" value="1"/>
</dbReference>
<evidence type="ECO:0000256" key="9">
    <source>
        <dbReference type="ARBA" id="ARBA00022741"/>
    </source>
</evidence>
<evidence type="ECO:0000313" key="17">
    <source>
        <dbReference type="Proteomes" id="UP000005439"/>
    </source>
</evidence>
<dbReference type="PROSITE" id="PS51163">
    <property type="entry name" value="YRDC"/>
    <property type="match status" value="1"/>
</dbReference>
<feature type="domain" description="YrdC-like" evidence="15">
    <location>
        <begin position="8"/>
        <end position="195"/>
    </location>
</feature>
<dbReference type="GO" id="GO:0061710">
    <property type="term" value="F:L-threonylcarbamoyladenylate synthase"/>
    <property type="evidence" value="ECO:0007669"/>
    <property type="project" value="UniProtKB-EC"/>
</dbReference>
<dbReference type="PATRIC" id="fig|679936.5.peg.2933"/>
<evidence type="ECO:0000256" key="14">
    <source>
        <dbReference type="PIRSR" id="PIRSR004930-1"/>
    </source>
</evidence>
<proteinExistence type="inferred from homology"/>
<evidence type="ECO:0000256" key="3">
    <source>
        <dbReference type="ARBA" id="ARBA00012584"/>
    </source>
</evidence>
<evidence type="ECO:0000256" key="5">
    <source>
        <dbReference type="ARBA" id="ARBA00022490"/>
    </source>
</evidence>
<dbReference type="Gene3D" id="3.90.870.10">
    <property type="entry name" value="DHBP synthase"/>
    <property type="match status" value="1"/>
</dbReference>
<evidence type="ECO:0000256" key="4">
    <source>
        <dbReference type="ARBA" id="ARBA00015492"/>
    </source>
</evidence>
<keyword evidence="17" id="KW-1185">Reference proteome</keyword>
<dbReference type="PANTHER" id="PTHR17490">
    <property type="entry name" value="SUA5"/>
    <property type="match status" value="1"/>
</dbReference>
<keyword evidence="7 13" id="KW-0819">tRNA processing</keyword>
<dbReference type="GO" id="GO:0003725">
    <property type="term" value="F:double-stranded RNA binding"/>
    <property type="evidence" value="ECO:0007669"/>
    <property type="project" value="UniProtKB-UniRule"/>
</dbReference>
<feature type="binding site" evidence="14">
    <location>
        <position position="191"/>
    </location>
    <ligand>
        <name>ATP</name>
        <dbReference type="ChEBI" id="CHEBI:30616"/>
    </ligand>
</feature>
<evidence type="ECO:0000259" key="15">
    <source>
        <dbReference type="PROSITE" id="PS51163"/>
    </source>
</evidence>
<dbReference type="KEGG" id="sap:Sulac_2840"/>
<evidence type="ECO:0000256" key="8">
    <source>
        <dbReference type="ARBA" id="ARBA00022695"/>
    </source>
</evidence>
<dbReference type="Pfam" id="PF01300">
    <property type="entry name" value="Sua5_yciO_yrdC"/>
    <property type="match status" value="1"/>
</dbReference>
<dbReference type="SUPFAM" id="SSF55821">
    <property type="entry name" value="YrdC/RibB"/>
    <property type="match status" value="1"/>
</dbReference>
<feature type="binding site" evidence="14">
    <location>
        <position position="139"/>
    </location>
    <ligand>
        <name>ATP</name>
        <dbReference type="ChEBI" id="CHEBI:30616"/>
    </ligand>
</feature>
<dbReference type="GO" id="GO:0008033">
    <property type="term" value="P:tRNA processing"/>
    <property type="evidence" value="ECO:0007669"/>
    <property type="project" value="UniProtKB-KW"/>
</dbReference>
<dbReference type="AlphaFoldDB" id="G8TZ31"/>
<dbReference type="Proteomes" id="UP000005439">
    <property type="component" value="Chromosome"/>
</dbReference>
<feature type="binding site" evidence="14">
    <location>
        <position position="117"/>
    </location>
    <ligand>
        <name>L-threonine</name>
        <dbReference type="ChEBI" id="CHEBI:57926"/>
    </ligand>
</feature>
<feature type="binding site" evidence="14">
    <location>
        <position position="57"/>
    </location>
    <ligand>
        <name>ATP</name>
        <dbReference type="ChEBI" id="CHEBI:30616"/>
    </ligand>
</feature>
<comment type="subcellular location">
    <subcellularLocation>
        <location evidence="1 13">Cytoplasm</location>
    </subcellularLocation>
</comment>
<comment type="function">
    <text evidence="13">Required for the formation of a threonylcarbamoyl group on adenosine at position 37 (t(6)A37) in tRNAs that read codons beginning with adenine.</text>
</comment>
<feature type="binding site" evidence="14">
    <location>
        <position position="113"/>
    </location>
    <ligand>
        <name>ATP</name>
        <dbReference type="ChEBI" id="CHEBI:30616"/>
    </ligand>
</feature>
<evidence type="ECO:0000313" key="16">
    <source>
        <dbReference type="EMBL" id="AEW06301.1"/>
    </source>
</evidence>
<evidence type="ECO:0000256" key="6">
    <source>
        <dbReference type="ARBA" id="ARBA00022679"/>
    </source>
</evidence>
<name>G8TZ31_SULAD</name>
<reference evidence="17" key="1">
    <citation type="submission" date="2011-12" db="EMBL/GenBank/DDBJ databases">
        <title>The complete genome of chromosome of Sulfobacillus acidophilus DSM 10332.</title>
        <authorList>
            <person name="Lucas S."/>
            <person name="Han J."/>
            <person name="Lapidus A."/>
            <person name="Bruce D."/>
            <person name="Goodwin L."/>
            <person name="Pitluck S."/>
            <person name="Peters L."/>
            <person name="Kyrpides N."/>
            <person name="Mavromatis K."/>
            <person name="Ivanova N."/>
            <person name="Mikhailova N."/>
            <person name="Chertkov O."/>
            <person name="Saunders E."/>
            <person name="Detter J.C."/>
            <person name="Tapia R."/>
            <person name="Han C."/>
            <person name="Land M."/>
            <person name="Hauser L."/>
            <person name="Markowitz V."/>
            <person name="Cheng J.-F."/>
            <person name="Hugenholtz P."/>
            <person name="Woyke T."/>
            <person name="Wu D."/>
            <person name="Pukall R."/>
            <person name="Gehrich-Schroeter G."/>
            <person name="Schneider S."/>
            <person name="Klenk H.-P."/>
            <person name="Eisen J.A."/>
        </authorList>
    </citation>
    <scope>NUCLEOTIDE SEQUENCE [LARGE SCALE GENOMIC DNA]</scope>
    <source>
        <strain evidence="17">ATCC 700253 / DSM 10332 / NAL</strain>
    </source>
</reference>
<keyword evidence="9 13" id="KW-0547">Nucleotide-binding</keyword>
<evidence type="ECO:0000256" key="2">
    <source>
        <dbReference type="ARBA" id="ARBA00007663"/>
    </source>
</evidence>
<dbReference type="Gene3D" id="3.40.50.11030">
    <property type="entry name" value="Threonylcarbamoyl-AMP synthase, C-terminal domain"/>
    <property type="match status" value="1"/>
</dbReference>
<keyword evidence="10 13" id="KW-0067">ATP-binding</keyword>
<dbReference type="Pfam" id="PF03481">
    <property type="entry name" value="Sua5_C"/>
    <property type="match status" value="1"/>
</dbReference>
<evidence type="ECO:0000256" key="12">
    <source>
        <dbReference type="ARBA" id="ARBA00048366"/>
    </source>
</evidence>
<dbReference type="GO" id="GO:0005737">
    <property type="term" value="C:cytoplasm"/>
    <property type="evidence" value="ECO:0007669"/>
    <property type="project" value="UniProtKB-SubCell"/>
</dbReference>
<comment type="similarity">
    <text evidence="2 13">Belongs to the SUA5 family.</text>
</comment>
<keyword evidence="5 13" id="KW-0963">Cytoplasm</keyword>